<dbReference type="InterPro" id="IPR037869">
    <property type="entry name" value="Spp1/CFP1"/>
</dbReference>
<evidence type="ECO:0000256" key="5">
    <source>
        <dbReference type="ARBA" id="ARBA00023242"/>
    </source>
</evidence>
<dbReference type="PROSITE" id="PS01359">
    <property type="entry name" value="ZF_PHD_1"/>
    <property type="match status" value="1"/>
</dbReference>
<keyword evidence="10" id="KW-1185">Reference proteome</keyword>
<reference evidence="9" key="1">
    <citation type="submission" date="2015-02" db="EMBL/GenBank/DDBJ databases">
        <authorList>
            <person name="Chooi Y.-H."/>
        </authorList>
    </citation>
    <scope>NUCLEOTIDE SEQUENCE [LARGE SCALE GENOMIC DNA]</scope>
    <source>
        <strain evidence="9">E3</strain>
    </source>
</reference>
<evidence type="ECO:0000256" key="6">
    <source>
        <dbReference type="PROSITE-ProRule" id="PRU00146"/>
    </source>
</evidence>
<dbReference type="InterPro" id="IPR019787">
    <property type="entry name" value="Znf_PHD-finger"/>
</dbReference>
<proteinExistence type="predicted"/>
<dbReference type="Gene3D" id="3.30.40.10">
    <property type="entry name" value="Zinc/RING finger domain, C3HC4 (zinc finger)"/>
    <property type="match status" value="1"/>
</dbReference>
<feature type="compositionally biased region" description="Low complexity" evidence="7">
    <location>
        <begin position="916"/>
        <end position="927"/>
    </location>
</feature>
<evidence type="ECO:0000313" key="10">
    <source>
        <dbReference type="Proteomes" id="UP000039324"/>
    </source>
</evidence>
<feature type="region of interest" description="Disordered" evidence="7">
    <location>
        <begin position="494"/>
        <end position="524"/>
    </location>
</feature>
<dbReference type="Proteomes" id="UP000039324">
    <property type="component" value="Unassembled WGS sequence"/>
</dbReference>
<feature type="compositionally biased region" description="Basic and acidic residues" evidence="7">
    <location>
        <begin position="881"/>
        <end position="892"/>
    </location>
</feature>
<feature type="domain" description="PHD-type" evidence="8">
    <location>
        <begin position="747"/>
        <end position="798"/>
    </location>
</feature>
<feature type="region of interest" description="Disordered" evidence="7">
    <location>
        <begin position="1009"/>
        <end position="1067"/>
    </location>
</feature>
<dbReference type="SUPFAM" id="SSF57903">
    <property type="entry name" value="FYVE/PHD zinc finger"/>
    <property type="match status" value="1"/>
</dbReference>
<feature type="compositionally biased region" description="Basic and acidic residues" evidence="7">
    <location>
        <begin position="1057"/>
        <end position="1067"/>
    </location>
</feature>
<feature type="region of interest" description="Disordered" evidence="7">
    <location>
        <begin position="881"/>
        <end position="987"/>
    </location>
</feature>
<feature type="compositionally biased region" description="Polar residues" evidence="7">
    <location>
        <begin position="719"/>
        <end position="737"/>
    </location>
</feature>
<dbReference type="InterPro" id="IPR011011">
    <property type="entry name" value="Znf_FYVE_PHD"/>
</dbReference>
<dbReference type="InterPro" id="IPR013083">
    <property type="entry name" value="Znf_RING/FYVE/PHD"/>
</dbReference>
<comment type="subcellular location">
    <subcellularLocation>
        <location evidence="1">Nucleus</location>
    </subcellularLocation>
</comment>
<feature type="compositionally biased region" description="Low complexity" evidence="7">
    <location>
        <begin position="893"/>
        <end position="905"/>
    </location>
</feature>
<feature type="region of interest" description="Disordered" evidence="7">
    <location>
        <begin position="695"/>
        <end position="737"/>
    </location>
</feature>
<feature type="compositionally biased region" description="Polar residues" evidence="7">
    <location>
        <begin position="933"/>
        <end position="960"/>
    </location>
</feature>
<dbReference type="GO" id="GO:0048188">
    <property type="term" value="C:Set1C/COMPASS complex"/>
    <property type="evidence" value="ECO:0007669"/>
    <property type="project" value="InterPro"/>
</dbReference>
<feature type="compositionally biased region" description="Low complexity" evidence="7">
    <location>
        <begin position="183"/>
        <end position="207"/>
    </location>
</feature>
<dbReference type="PROSITE" id="PS50016">
    <property type="entry name" value="ZF_PHD_2"/>
    <property type="match status" value="1"/>
</dbReference>
<keyword evidence="3 6" id="KW-0863">Zinc-finger</keyword>
<evidence type="ECO:0000256" key="2">
    <source>
        <dbReference type="ARBA" id="ARBA00022723"/>
    </source>
</evidence>
<dbReference type="GO" id="GO:0008270">
    <property type="term" value="F:zinc ion binding"/>
    <property type="evidence" value="ECO:0007669"/>
    <property type="project" value="UniProtKB-KW"/>
</dbReference>
<evidence type="ECO:0000256" key="1">
    <source>
        <dbReference type="ARBA" id="ARBA00004123"/>
    </source>
</evidence>
<dbReference type="PANTHER" id="PTHR46174:SF1">
    <property type="entry name" value="CXXC-TYPE ZINC FINGER PROTEIN 1"/>
    <property type="match status" value="1"/>
</dbReference>
<feature type="region of interest" description="Disordered" evidence="7">
    <location>
        <begin position="278"/>
        <end position="302"/>
    </location>
</feature>
<organism evidence="9 10">
    <name type="scientific">Plasmodiophora brassicae</name>
    <name type="common">Clubroot disease agent</name>
    <dbReference type="NCBI Taxonomy" id="37360"/>
    <lineage>
        <taxon>Eukaryota</taxon>
        <taxon>Sar</taxon>
        <taxon>Rhizaria</taxon>
        <taxon>Endomyxa</taxon>
        <taxon>Phytomyxea</taxon>
        <taxon>Plasmodiophorida</taxon>
        <taxon>Plasmodiophoridae</taxon>
        <taxon>Plasmodiophora</taxon>
    </lineage>
</organism>
<dbReference type="Pfam" id="PF00628">
    <property type="entry name" value="PHD"/>
    <property type="match status" value="1"/>
</dbReference>
<protein>
    <recommendedName>
        <fullName evidence="8">PHD-type domain-containing protein</fullName>
    </recommendedName>
</protein>
<keyword evidence="2" id="KW-0479">Metal-binding</keyword>
<feature type="compositionally biased region" description="Basic residues" evidence="7">
    <location>
        <begin position="1039"/>
        <end position="1049"/>
    </location>
</feature>
<dbReference type="EMBL" id="CDSF01000101">
    <property type="protein sequence ID" value="CEP00636.1"/>
    <property type="molecule type" value="Genomic_DNA"/>
</dbReference>
<dbReference type="PANTHER" id="PTHR46174">
    <property type="entry name" value="CXXC-TYPE ZINC FINGER PROTEIN 1"/>
    <property type="match status" value="1"/>
</dbReference>
<dbReference type="STRING" id="37360.A0A0G4J036"/>
<name>A0A0G4J036_PLABS</name>
<feature type="compositionally biased region" description="Low complexity" evidence="7">
    <location>
        <begin position="972"/>
        <end position="987"/>
    </location>
</feature>
<keyword evidence="4" id="KW-0862">Zinc</keyword>
<gene>
    <name evidence="9" type="ORF">PBRA_001690</name>
</gene>
<dbReference type="OrthoDB" id="436852at2759"/>
<accession>A0A0G4J036</accession>
<feature type="compositionally biased region" description="Pro residues" evidence="7">
    <location>
        <begin position="511"/>
        <end position="521"/>
    </location>
</feature>
<evidence type="ECO:0000259" key="8">
    <source>
        <dbReference type="PROSITE" id="PS50016"/>
    </source>
</evidence>
<sequence length="1067" mass="117067">MDDDDADDREVVSMSVQGLVETVGLLHERAELLDAAVHELARNTVSAYVRKRHRASHLKQIHSSTVIKPLAVRVDNGFDHVEARPKTGYRRRGCFPRLLRVIDRAAAAQVGESKEQVDGSVCAVCGASLESASSKLCLGECGAASHRSCVSVSDWYCSRWRCQLRHRVDSTTAKPKPAPAPKPASSAPRKPSISAASSAAPAPAAAPEPVEWPGTKAWRVIDTWFDPQKGLERLLEDSPMPNSNVYSVPAPEYHYREVWDQEDRAVEPVTTEVTPRAMRYKQRADSGVDGRSPSKGSSGATAGPVCRAAFFVRLQAPDAMDVDDAATAPESSFRHWGFRSLELHYAVEASLVQAEELPSSSSRALSSYYFPPPLYEPISARFYLSGAPSPLDRPIETDARCRRADSAVAEIVKCADDADDRVDALCPGEDDDELCCELWVLRRHLEAQIRENNDEKSRLRRLVVADYEGNMVAREQEEELRKHVINRYVRRYPVGQVPPTPEEPAAATPGEPSPSPTPAPDAGPEIVVTMEDVKMAEATKSLVESGDDETKPCPVPEQGPSSATISASDDGKLTRHSEVRSTTVTMADMCRLMAERHVLMSRPPTLATIVDFITTDLILEDQIMATNAALQHIQNYHHQRQTQHHNRLSPHTDLIAVQDVVRKLVDTVDRERRLEIHQDRLDSWREATMGMLARAPFQKSQSDSAQKEPEGESRPAPSTRISRSQSAAATVSNGVPPSSSMLLNENIQFCVCDRPGDMTRWYISCDICENWFHGSCVQFTDDESDLVEQFVCPSCRRKSRRKTVMRQAYLAHLYALSERLVNARSVRAHARMHQERKALGLLQSLRIRLRNIGGGRREVEGVYILDEQGLVQIDVEHPLELPDGIPLHEPERAPVSAPDVPAPAADADHQSTPAHSTPVATTPVSTPLLSPRSVGTPTRSPRGKSNGSSPHAGSSATASINGEPDGTPPPRSSGSSTPLRRSQREAAQWANALNACADGDRTTQLLSAAFTPGKKRHKVQNGAANGNSEATPTATNIPPRKRGRPRKRPLTPPPPGVDKRARVDSLC</sequence>
<keyword evidence="5" id="KW-0539">Nucleus</keyword>
<evidence type="ECO:0000256" key="4">
    <source>
        <dbReference type="ARBA" id="ARBA00022833"/>
    </source>
</evidence>
<dbReference type="AlphaFoldDB" id="A0A0G4J036"/>
<feature type="compositionally biased region" description="Polar residues" evidence="7">
    <location>
        <begin position="1022"/>
        <end position="1036"/>
    </location>
</feature>
<feature type="region of interest" description="Disordered" evidence="7">
    <location>
        <begin position="541"/>
        <end position="577"/>
    </location>
</feature>
<evidence type="ECO:0000256" key="3">
    <source>
        <dbReference type="ARBA" id="ARBA00022771"/>
    </source>
</evidence>
<evidence type="ECO:0000256" key="7">
    <source>
        <dbReference type="SAM" id="MobiDB-lite"/>
    </source>
</evidence>
<dbReference type="GO" id="GO:0045893">
    <property type="term" value="P:positive regulation of DNA-templated transcription"/>
    <property type="evidence" value="ECO:0007669"/>
    <property type="project" value="TreeGrafter"/>
</dbReference>
<evidence type="ECO:0000313" key="9">
    <source>
        <dbReference type="EMBL" id="CEP00636.1"/>
    </source>
</evidence>
<dbReference type="InterPro" id="IPR019786">
    <property type="entry name" value="Zinc_finger_PHD-type_CS"/>
</dbReference>
<dbReference type="InterPro" id="IPR001965">
    <property type="entry name" value="Znf_PHD"/>
</dbReference>
<feature type="region of interest" description="Disordered" evidence="7">
    <location>
        <begin position="169"/>
        <end position="211"/>
    </location>
</feature>
<dbReference type="SMART" id="SM00249">
    <property type="entry name" value="PHD"/>
    <property type="match status" value="2"/>
</dbReference>